<accession>A0A6G5AG03</accession>
<organism evidence="1">
    <name type="scientific">Rhipicephalus microplus</name>
    <name type="common">Cattle tick</name>
    <name type="synonym">Boophilus microplus</name>
    <dbReference type="NCBI Taxonomy" id="6941"/>
    <lineage>
        <taxon>Eukaryota</taxon>
        <taxon>Metazoa</taxon>
        <taxon>Ecdysozoa</taxon>
        <taxon>Arthropoda</taxon>
        <taxon>Chelicerata</taxon>
        <taxon>Arachnida</taxon>
        <taxon>Acari</taxon>
        <taxon>Parasitiformes</taxon>
        <taxon>Ixodida</taxon>
        <taxon>Ixodoidea</taxon>
        <taxon>Ixodidae</taxon>
        <taxon>Rhipicephalinae</taxon>
        <taxon>Rhipicephalus</taxon>
        <taxon>Boophilus</taxon>
    </lineage>
</organism>
<reference evidence="1" key="1">
    <citation type="submission" date="2020-03" db="EMBL/GenBank/DDBJ databases">
        <title>A transcriptome and proteome of the tick Rhipicephalus microplus shaped by the genetic composition of its hosts and developmental stage.</title>
        <authorList>
            <person name="Garcia G.R."/>
            <person name="Ribeiro J.M.C."/>
            <person name="Maruyama S.R."/>
            <person name="Gardinasse L.G."/>
            <person name="Nelson K."/>
            <person name="Ferreira B.R."/>
            <person name="Andrade T.G."/>
            <person name="Santos I.K.F.M."/>
        </authorList>
    </citation>
    <scope>NUCLEOTIDE SEQUENCE</scope>
    <source>
        <strain evidence="1">NSGR</strain>
        <tissue evidence="1">Salivary glands</tissue>
    </source>
</reference>
<dbReference type="AlphaFoldDB" id="A0A6G5AG03"/>
<dbReference type="EMBL" id="GIKN01007649">
    <property type="protein sequence ID" value="NIE49922.1"/>
    <property type="molecule type" value="Transcribed_RNA"/>
</dbReference>
<protein>
    <submittedName>
        <fullName evidence="1">Uncharacterized protein</fullName>
    </submittedName>
</protein>
<proteinExistence type="predicted"/>
<sequence>MKGAKRKRRRARGKHRGHRVQALKLVPLSLRTAQHSTMVNIRPRICNTAMPRPMAQTRTRLLYRPFQRAVPQPCVCRPCSREPPPPNWRLMSQVVESSSTQHERGTWYAPRARMPASTEAARPPCSDAFWLMRA</sequence>
<name>A0A6G5AG03_RHIMP</name>
<evidence type="ECO:0000313" key="1">
    <source>
        <dbReference type="EMBL" id="NIE49922.1"/>
    </source>
</evidence>